<evidence type="ECO:0000256" key="1">
    <source>
        <dbReference type="SAM" id="SignalP"/>
    </source>
</evidence>
<gene>
    <name evidence="2" type="ORF">Agub_g9760</name>
</gene>
<accession>A0AAD3DY70</accession>
<keyword evidence="3" id="KW-1185">Reference proteome</keyword>
<proteinExistence type="predicted"/>
<keyword evidence="1" id="KW-0732">Signal</keyword>
<organism evidence="2 3">
    <name type="scientific">Astrephomene gubernaculifera</name>
    <dbReference type="NCBI Taxonomy" id="47775"/>
    <lineage>
        <taxon>Eukaryota</taxon>
        <taxon>Viridiplantae</taxon>
        <taxon>Chlorophyta</taxon>
        <taxon>core chlorophytes</taxon>
        <taxon>Chlorophyceae</taxon>
        <taxon>CS clade</taxon>
        <taxon>Chlamydomonadales</taxon>
        <taxon>Astrephomenaceae</taxon>
        <taxon>Astrephomene</taxon>
    </lineage>
</organism>
<evidence type="ECO:0000313" key="2">
    <source>
        <dbReference type="EMBL" id="GFR47956.1"/>
    </source>
</evidence>
<feature type="chain" id="PRO_5041963269" evidence="1">
    <location>
        <begin position="31"/>
        <end position="241"/>
    </location>
</feature>
<name>A0AAD3DY70_9CHLO</name>
<protein>
    <submittedName>
        <fullName evidence="2">Uncharacterized protein</fullName>
    </submittedName>
</protein>
<dbReference type="AlphaFoldDB" id="A0AAD3DY70"/>
<evidence type="ECO:0000313" key="3">
    <source>
        <dbReference type="Proteomes" id="UP001054857"/>
    </source>
</evidence>
<dbReference type="Proteomes" id="UP001054857">
    <property type="component" value="Unassembled WGS sequence"/>
</dbReference>
<feature type="signal peptide" evidence="1">
    <location>
        <begin position="1"/>
        <end position="30"/>
    </location>
</feature>
<sequence>MASAEQGPKRPLWAAAIAALLLMAQHLTSAAAATAQRPAGGGYWGSPGGGLASWLQTQLQSGLLPGFLSALTQLRSLPAQADRLLGRLQARRRDRGDSAAAARLEALRGWSSYVGLQRGVPALMMDVLRNWGVAAELLQDWSRLMERLQAGQPGAGLMSWPELVARERTAVLEWAKRSLRKAQRAFKVGLLASCIVQVQKESRERVGSALKCTDYFHCKHDTVCWSQQLRPTENGATNGNS</sequence>
<dbReference type="EMBL" id="BMAR01000021">
    <property type="protein sequence ID" value="GFR47956.1"/>
    <property type="molecule type" value="Genomic_DNA"/>
</dbReference>
<reference evidence="2 3" key="1">
    <citation type="journal article" date="2021" name="Sci. Rep.">
        <title>Genome sequencing of the multicellular alga Astrephomene provides insights into convergent evolution of germ-soma differentiation.</title>
        <authorList>
            <person name="Yamashita S."/>
            <person name="Yamamoto K."/>
            <person name="Matsuzaki R."/>
            <person name="Suzuki S."/>
            <person name="Yamaguchi H."/>
            <person name="Hirooka S."/>
            <person name="Minakuchi Y."/>
            <person name="Miyagishima S."/>
            <person name="Kawachi M."/>
            <person name="Toyoda A."/>
            <person name="Nozaki H."/>
        </authorList>
    </citation>
    <scope>NUCLEOTIDE SEQUENCE [LARGE SCALE GENOMIC DNA]</scope>
    <source>
        <strain evidence="2 3">NIES-4017</strain>
    </source>
</reference>
<comment type="caution">
    <text evidence="2">The sequence shown here is derived from an EMBL/GenBank/DDBJ whole genome shotgun (WGS) entry which is preliminary data.</text>
</comment>